<protein>
    <recommendedName>
        <fullName evidence="2">peptidylprolyl isomerase</fullName>
        <ecNumber evidence="2">5.2.1.8</ecNumber>
    </recommendedName>
</protein>
<dbReference type="PROSITE" id="PS51857">
    <property type="entry name" value="CSD_2"/>
    <property type="match status" value="1"/>
</dbReference>
<dbReference type="FunFam" id="2.40.50.140:FF:000054">
    <property type="entry name" value="Nuclease-sensitive element-binding protein 1"/>
    <property type="match status" value="1"/>
</dbReference>
<dbReference type="SMR" id="A0A836AF82"/>
<dbReference type="InterPro" id="IPR019844">
    <property type="entry name" value="CSD_CS"/>
</dbReference>
<dbReference type="Gene3D" id="2.40.100.10">
    <property type="entry name" value="Cyclophilin-like"/>
    <property type="match status" value="1"/>
</dbReference>
<dbReference type="EC" id="5.2.1.8" evidence="2"/>
<evidence type="ECO:0000259" key="7">
    <source>
        <dbReference type="PROSITE" id="PS50072"/>
    </source>
</evidence>
<dbReference type="PROSITE" id="PS00170">
    <property type="entry name" value="CSA_PPIASE_1"/>
    <property type="match status" value="1"/>
</dbReference>
<feature type="coiled-coil region" evidence="5">
    <location>
        <begin position="824"/>
        <end position="851"/>
    </location>
</feature>
<evidence type="ECO:0000256" key="6">
    <source>
        <dbReference type="SAM" id="MobiDB-lite"/>
    </source>
</evidence>
<dbReference type="InterPro" id="IPR011129">
    <property type="entry name" value="CSD"/>
</dbReference>
<dbReference type="PRINTS" id="PR00153">
    <property type="entry name" value="CSAPPISMRASE"/>
</dbReference>
<evidence type="ECO:0000256" key="1">
    <source>
        <dbReference type="ARBA" id="ARBA00000971"/>
    </source>
</evidence>
<dbReference type="PANTHER" id="PTHR34479:SF1">
    <property type="entry name" value="COILED-COIL DOMAIN-CONTAINING PROTEIN 30"/>
    <property type="match status" value="1"/>
</dbReference>
<dbReference type="Pfam" id="PF00313">
    <property type="entry name" value="CSD"/>
    <property type="match status" value="1"/>
</dbReference>
<feature type="coiled-coil region" evidence="5">
    <location>
        <begin position="189"/>
        <end position="319"/>
    </location>
</feature>
<proteinExistence type="predicted"/>
<dbReference type="InterPro" id="IPR029000">
    <property type="entry name" value="Cyclophilin-like_dom_sf"/>
</dbReference>
<dbReference type="PROSITE" id="PS00352">
    <property type="entry name" value="CSD_1"/>
    <property type="match status" value="1"/>
</dbReference>
<dbReference type="Pfam" id="PF15742">
    <property type="entry name" value="DUF4686"/>
    <property type="match status" value="1"/>
</dbReference>
<feature type="compositionally biased region" description="Basic and acidic residues" evidence="6">
    <location>
        <begin position="1341"/>
        <end position="1354"/>
    </location>
</feature>
<dbReference type="InterPro" id="IPR012340">
    <property type="entry name" value="NA-bd_OB-fold"/>
</dbReference>
<keyword evidence="5" id="KW-0175">Coiled coil</keyword>
<dbReference type="FunFam" id="2.40.100.10:FF:000025">
    <property type="entry name" value="Peptidyl-prolyl cis-trans isomerase CYP19-2"/>
    <property type="match status" value="1"/>
</dbReference>
<evidence type="ECO:0000313" key="9">
    <source>
        <dbReference type="EMBL" id="KAG5214637.1"/>
    </source>
</evidence>
<feature type="compositionally biased region" description="Low complexity" evidence="6">
    <location>
        <begin position="1204"/>
        <end position="1215"/>
    </location>
</feature>
<dbReference type="SUPFAM" id="SSF50249">
    <property type="entry name" value="Nucleic acid-binding proteins"/>
    <property type="match status" value="1"/>
</dbReference>
<evidence type="ECO:0000256" key="5">
    <source>
        <dbReference type="SAM" id="Coils"/>
    </source>
</evidence>
<feature type="region of interest" description="Disordered" evidence="6">
    <location>
        <begin position="1169"/>
        <end position="1373"/>
    </location>
</feature>
<dbReference type="InterPro" id="IPR020892">
    <property type="entry name" value="Cyclophilin-type_PPIase_CS"/>
</dbReference>
<feature type="compositionally biased region" description="Basic residues" evidence="6">
    <location>
        <begin position="1290"/>
        <end position="1299"/>
    </location>
</feature>
<keyword evidence="3" id="KW-0697">Rotamase</keyword>
<feature type="region of interest" description="Disordered" evidence="6">
    <location>
        <begin position="446"/>
        <end position="480"/>
    </location>
</feature>
<dbReference type="GO" id="GO:0006457">
    <property type="term" value="P:protein folding"/>
    <property type="evidence" value="ECO:0007669"/>
    <property type="project" value="InterPro"/>
</dbReference>
<feature type="compositionally biased region" description="Basic and acidic residues" evidence="6">
    <location>
        <begin position="138"/>
        <end position="158"/>
    </location>
</feature>
<dbReference type="GO" id="GO:0003755">
    <property type="term" value="F:peptidyl-prolyl cis-trans isomerase activity"/>
    <property type="evidence" value="ECO:0007669"/>
    <property type="project" value="UniProtKB-KW"/>
</dbReference>
<dbReference type="Proteomes" id="UP000664991">
    <property type="component" value="Unassembled WGS sequence"/>
</dbReference>
<feature type="compositionally biased region" description="Basic residues" evidence="6">
    <location>
        <begin position="1328"/>
        <end position="1340"/>
    </location>
</feature>
<comment type="caution">
    <text evidence="9">The sequence shown here is derived from an EMBL/GenBank/DDBJ whole genome shotgun (WGS) entry which is preliminary data.</text>
</comment>
<feature type="domain" description="CSD" evidence="8">
    <location>
        <begin position="1107"/>
        <end position="1176"/>
    </location>
</feature>
<accession>A0A836AF82</accession>
<feature type="compositionally biased region" description="Basic residues" evidence="6">
    <location>
        <begin position="1193"/>
        <end position="1203"/>
    </location>
</feature>
<evidence type="ECO:0000313" key="10">
    <source>
        <dbReference type="Proteomes" id="UP000664991"/>
    </source>
</evidence>
<evidence type="ECO:0000256" key="4">
    <source>
        <dbReference type="ARBA" id="ARBA00023235"/>
    </source>
</evidence>
<dbReference type="Gene3D" id="2.40.50.140">
    <property type="entry name" value="Nucleic acid-binding proteins"/>
    <property type="match status" value="1"/>
</dbReference>
<dbReference type="GO" id="GO:0003676">
    <property type="term" value="F:nucleic acid binding"/>
    <property type="evidence" value="ECO:0007669"/>
    <property type="project" value="InterPro"/>
</dbReference>
<feature type="region of interest" description="Disordered" evidence="6">
    <location>
        <begin position="137"/>
        <end position="189"/>
    </location>
</feature>
<gene>
    <name evidence="9" type="ORF">JEQ12_000213</name>
</gene>
<feature type="coiled-coil region" evidence="5">
    <location>
        <begin position="573"/>
        <end position="788"/>
    </location>
</feature>
<feature type="region of interest" description="Disordered" evidence="6">
    <location>
        <begin position="1050"/>
        <end position="1098"/>
    </location>
</feature>
<organism evidence="9 10">
    <name type="scientific">Ovis aries</name>
    <name type="common">Sheep</name>
    <dbReference type="NCBI Taxonomy" id="9940"/>
    <lineage>
        <taxon>Eukaryota</taxon>
        <taxon>Metazoa</taxon>
        <taxon>Chordata</taxon>
        <taxon>Craniata</taxon>
        <taxon>Vertebrata</taxon>
        <taxon>Euteleostomi</taxon>
        <taxon>Mammalia</taxon>
        <taxon>Eutheria</taxon>
        <taxon>Laurasiatheria</taxon>
        <taxon>Artiodactyla</taxon>
        <taxon>Ruminantia</taxon>
        <taxon>Pecora</taxon>
        <taxon>Bovidae</taxon>
        <taxon>Caprinae</taxon>
        <taxon>Ovis</taxon>
    </lineage>
</organism>
<dbReference type="CDD" id="cd04458">
    <property type="entry name" value="CSP_CDS"/>
    <property type="match status" value="1"/>
</dbReference>
<feature type="compositionally biased region" description="Basic and acidic residues" evidence="6">
    <location>
        <begin position="166"/>
        <end position="189"/>
    </location>
</feature>
<keyword evidence="4" id="KW-0413">Isomerase</keyword>
<feature type="compositionally biased region" description="Basic and acidic residues" evidence="6">
    <location>
        <begin position="382"/>
        <end position="423"/>
    </location>
</feature>
<evidence type="ECO:0000259" key="8">
    <source>
        <dbReference type="PROSITE" id="PS51857"/>
    </source>
</evidence>
<dbReference type="InterPro" id="IPR002130">
    <property type="entry name" value="Cyclophilin-type_PPIase_dom"/>
</dbReference>
<dbReference type="Pfam" id="PF00160">
    <property type="entry name" value="Pro_isomerase"/>
    <property type="match status" value="1"/>
</dbReference>
<dbReference type="SMART" id="SM00357">
    <property type="entry name" value="CSP"/>
    <property type="match status" value="1"/>
</dbReference>
<dbReference type="InterPro" id="IPR052825">
    <property type="entry name" value="CCD-Prefoldin_beta-like"/>
</dbReference>
<feature type="domain" description="PPIase cyclophilin-type" evidence="7">
    <location>
        <begin position="867"/>
        <end position="1032"/>
    </location>
</feature>
<comment type="catalytic activity">
    <reaction evidence="1">
        <text>[protein]-peptidylproline (omega=180) = [protein]-peptidylproline (omega=0)</text>
        <dbReference type="Rhea" id="RHEA:16237"/>
        <dbReference type="Rhea" id="RHEA-COMP:10747"/>
        <dbReference type="Rhea" id="RHEA-COMP:10748"/>
        <dbReference type="ChEBI" id="CHEBI:83833"/>
        <dbReference type="ChEBI" id="CHEBI:83834"/>
        <dbReference type="EC" id="5.2.1.8"/>
    </reaction>
</comment>
<dbReference type="PRINTS" id="PR00050">
    <property type="entry name" value="COLDSHOCK"/>
</dbReference>
<dbReference type="SUPFAM" id="SSF50891">
    <property type="entry name" value="Cyclophilin-like"/>
    <property type="match status" value="1"/>
</dbReference>
<evidence type="ECO:0000256" key="3">
    <source>
        <dbReference type="ARBA" id="ARBA00023110"/>
    </source>
</evidence>
<dbReference type="InterPro" id="IPR031476">
    <property type="entry name" value="DUF4686"/>
</dbReference>
<dbReference type="PANTHER" id="PTHR34479">
    <property type="entry name" value="COILED-COIL DOMAIN-CONTAINING PROTEIN 30"/>
    <property type="match status" value="1"/>
</dbReference>
<name>A0A836AF82_SHEEP</name>
<evidence type="ECO:0000256" key="2">
    <source>
        <dbReference type="ARBA" id="ARBA00013194"/>
    </source>
</evidence>
<feature type="compositionally biased region" description="Gly residues" evidence="6">
    <location>
        <begin position="1079"/>
        <end position="1090"/>
    </location>
</feature>
<sequence length="1373" mass="156714">MVVSVLMAVEEADSLMMALVFTSAMGDTVICQQTEEVENYANHVCDLPEEKEAFSPSYEKENKQPRHKFKELQLKPERQTKEVEMYQEGLSTVALSSPGDQITHLIMERSTLLRKLELGNPKPEPQRCLSRNLQKGFPQEKPEQTHQPLQKDHQKHQEPVYQSKKSLSESHNEDPEKDKTPQNRRERDLEDVARKLEMAHGEIRRLTDELQGKEKVQSKLASAFEKAQLEIEKLKENLIKLKENDSVDLRKAKEHNQRLDEEILALRSRVRSLDSEKKVLGEEILKMSQEKIEIFESELSEETERKEQLTSNLNTEQRTLEVESEVLKLSQEFEQSNHFTIGKKTAAANLITNENTCKDLVPKVPILGVDIQSLKEEKEELCPELGENKQKEIPEKAVKEGTFPREGRKEEDSQQKQETRGEEQQLTLQPEEVMRLREELSLMNQSLLQSQSSEDTTEDSSAQYPSSGEKPKYQQQEEVQQLHQNLHRLQTLCSSAEKELRYERGKNLDLKQHNSLLQEESIKIKIELKQAQEKLLDSSKMCCSLTAEWKHCQQKIRELELEVLKQAQSIKSQNNLQEMLAQEKSKVADAEDKILDLQQKLEHAQKVNLTDTCILEKKQLEERIKEAIENEAKIKQQYQEEQQKRKLLDQNMNELQKQVKILQEKESLLEMTSSQQQIKLQQQKAQLKELENEKRKSDEHLKSNQELSKKLSVLQQEKEALCEQNEHLLKQFDLHVRNYHQKHQYYKVKLHAVKDRLVDEVELRDEKIKQLENEVGALRQQIEKEKAFQHQIATQNDTLLLEKRKLLEQVTEQELLIDSNKWRMSSVQNRVLFLDEENKQLQKNCLRLTQETGLLEHIIKSIQIHRGEEVGRMKIELFADVVPKTAENFRQFCTGEFRKDGVPIGYKGSTFHRVIKDFMIQGGDFVNGDGTGVASIYRGPFADENFKLRHSAPGLLSMANSGPSTNGCQFFITCSKCDWLDGKHVVFDQPVSCQSLAQGLAGIVRSVAGAESGPQRALSSPTAAAGLVTITPREEPQLPQPAPVTITATMSSEAETQQPPAAPPAAPALSAADTKPGTTGSGAGSGGPGGLTSAAPAGGDKKVIATKVLGTVKWFNVRNGYGFINRNDTKEDVFVHQTAIKKNNPRKYLRSVGDGETVEFDVVEGEKGAEAANVTGPGGVPVQGSKYAADRNHYRRYPRRRGPPRNYQQNYQNSESGEKNEGSESAPEGQAQQRRPYRRRRFPPYYMRRPYGRRPQYSNPPVQGEVMEGADNQGAGEQGRPVRQNLYRGYRPRFRRGPPRQRQPREDGNEEDKENQGDETQGQQPPQRRYRRNFNYRRRRPENPKPQDGKETKAADPPAENSSAPEAEQGGAE</sequence>
<feature type="region of interest" description="Disordered" evidence="6">
    <location>
        <begin position="382"/>
        <end position="431"/>
    </location>
</feature>
<reference evidence="9 10" key="1">
    <citation type="submission" date="2020-12" db="EMBL/GenBank/DDBJ databases">
        <title>De novo assembly of Tibetan sheep genome.</title>
        <authorList>
            <person name="Li X."/>
        </authorList>
    </citation>
    <scope>NUCLEOTIDE SEQUENCE [LARGE SCALE GENOMIC DNA]</scope>
    <source>
        <tissue evidence="9">Heart</tissue>
    </source>
</reference>
<dbReference type="PROSITE" id="PS50072">
    <property type="entry name" value="CSA_PPIASE_2"/>
    <property type="match status" value="1"/>
</dbReference>
<dbReference type="EMBL" id="JAEMGP010000001">
    <property type="protein sequence ID" value="KAG5214637.1"/>
    <property type="molecule type" value="Genomic_DNA"/>
</dbReference>
<dbReference type="InterPro" id="IPR002059">
    <property type="entry name" value="CSP_DNA-bd"/>
</dbReference>
<feature type="compositionally biased region" description="Low complexity" evidence="6">
    <location>
        <begin position="1243"/>
        <end position="1257"/>
    </location>
</feature>